<dbReference type="InterPro" id="IPR002110">
    <property type="entry name" value="Ankyrin_rpt"/>
</dbReference>
<name>A0A6C0EA73_9ZZZZ</name>
<dbReference type="Gene3D" id="1.25.40.20">
    <property type="entry name" value="Ankyrin repeat-containing domain"/>
    <property type="match status" value="1"/>
</dbReference>
<dbReference type="EMBL" id="MN739774">
    <property type="protein sequence ID" value="QHT25728.1"/>
    <property type="molecule type" value="Genomic_DNA"/>
</dbReference>
<evidence type="ECO:0000313" key="1">
    <source>
        <dbReference type="EMBL" id="QHT25728.1"/>
    </source>
</evidence>
<reference evidence="1" key="1">
    <citation type="journal article" date="2020" name="Nature">
        <title>Giant virus diversity and host interactions through global metagenomics.</title>
        <authorList>
            <person name="Schulz F."/>
            <person name="Roux S."/>
            <person name="Paez-Espino D."/>
            <person name="Jungbluth S."/>
            <person name="Walsh D.A."/>
            <person name="Denef V.J."/>
            <person name="McMahon K.D."/>
            <person name="Konstantinidis K.T."/>
            <person name="Eloe-Fadrosh E.A."/>
            <person name="Kyrpides N.C."/>
            <person name="Woyke T."/>
        </authorList>
    </citation>
    <scope>NUCLEOTIDE SEQUENCE</scope>
    <source>
        <strain evidence="1">GVMAG-M-3300023179-27</strain>
    </source>
</reference>
<dbReference type="AlphaFoldDB" id="A0A6C0EA73"/>
<dbReference type="SMART" id="SM00248">
    <property type="entry name" value="ANK"/>
    <property type="match status" value="4"/>
</dbReference>
<dbReference type="InterPro" id="IPR036770">
    <property type="entry name" value="Ankyrin_rpt-contain_sf"/>
</dbReference>
<sequence length="620" mass="72821">MSKQKILDILELIREDRLTNEIHTIKQMEDMITDLHKSDKKSSLTEDPLMFIWNLTDNKDIIDINDVSFDEFNEAFNVDINKLKNVVIKGAFIRQIFDMNDIPIKKELTLIPYGDDEDNNITEIFDLTLFNETNDTFTKTKNGKMITIVKKITKNQSSAILIDKYLKRVGYFDGKIYVSSMFLIEYFNNLPLVKLKLHDPVFNIPLDIFDIYEKKNVKIKTIFDILDRKDNNNLTKMKKFDTNKIKDGLNCIEYALKLYSSEKCSIIKNQLRQSILYLSGFEYVRPPCAYSKMINLHVLEPDLYQILNTSNHDFSDKNFKSLNEINMYFITYYIVNDNLDFFTYIDKMNLKINKKISDEIIKHKPLKIIKHGIAKKIFAEHNIYRIILLCEDIDLFELCKIDFNIEIALNYLREIIKNSSLRSLYFLYKTDKTILETVFDNGNTILHEICEAGKYEDMIKLIVKLNDTLLNKKNDKNETPLMYHSKQNLNITKELLSYNVDIGLMDDNGNTCLHHLCKYERPDIVKIVLKKFPEIINIQNLNLETPVIVTSQYSHEDVVYVLQGAGCDMKKQDKYGNTAYHYICKNEICIGMSIENIPNIFGFKPSDYCKLSHNYYYFIE</sequence>
<dbReference type="PANTHER" id="PTHR24125:SF5">
    <property type="entry name" value="ANKYRIN REPEAT PROTEIN"/>
    <property type="match status" value="1"/>
</dbReference>
<organism evidence="1">
    <name type="scientific">viral metagenome</name>
    <dbReference type="NCBI Taxonomy" id="1070528"/>
    <lineage>
        <taxon>unclassified sequences</taxon>
        <taxon>metagenomes</taxon>
        <taxon>organismal metagenomes</taxon>
    </lineage>
</organism>
<proteinExistence type="predicted"/>
<dbReference type="Pfam" id="PF12796">
    <property type="entry name" value="Ank_2"/>
    <property type="match status" value="1"/>
</dbReference>
<dbReference type="InterPro" id="IPR052457">
    <property type="entry name" value="Ankyrin-DD_containing_protein"/>
</dbReference>
<dbReference type="PANTHER" id="PTHR24125">
    <property type="entry name" value="ANKYRIN REPEAT AND DEATH DOMAIN-CONTAINING PROTEIN"/>
    <property type="match status" value="1"/>
</dbReference>
<dbReference type="SUPFAM" id="SSF48403">
    <property type="entry name" value="Ankyrin repeat"/>
    <property type="match status" value="1"/>
</dbReference>
<protein>
    <submittedName>
        <fullName evidence="1">Uncharacterized protein</fullName>
    </submittedName>
</protein>
<accession>A0A6C0EA73</accession>